<proteinExistence type="predicted"/>
<organism evidence="1">
    <name type="scientific">marine sediment metagenome</name>
    <dbReference type="NCBI Taxonomy" id="412755"/>
    <lineage>
        <taxon>unclassified sequences</taxon>
        <taxon>metagenomes</taxon>
        <taxon>ecological metagenomes</taxon>
    </lineage>
</organism>
<gene>
    <name evidence="1" type="ORF">LCGC14_2533040</name>
</gene>
<accession>A0A0F9ATG0</accession>
<name>A0A0F9ATG0_9ZZZZ</name>
<comment type="caution">
    <text evidence="1">The sequence shown here is derived from an EMBL/GenBank/DDBJ whole genome shotgun (WGS) entry which is preliminary data.</text>
</comment>
<reference evidence="1" key="1">
    <citation type="journal article" date="2015" name="Nature">
        <title>Complex archaea that bridge the gap between prokaryotes and eukaryotes.</title>
        <authorList>
            <person name="Spang A."/>
            <person name="Saw J.H."/>
            <person name="Jorgensen S.L."/>
            <person name="Zaremba-Niedzwiedzka K."/>
            <person name="Martijn J."/>
            <person name="Lind A.E."/>
            <person name="van Eijk R."/>
            <person name="Schleper C."/>
            <person name="Guy L."/>
            <person name="Ettema T.J."/>
        </authorList>
    </citation>
    <scope>NUCLEOTIDE SEQUENCE</scope>
</reference>
<protein>
    <submittedName>
        <fullName evidence="1">Uncharacterized protein</fullName>
    </submittedName>
</protein>
<evidence type="ECO:0000313" key="1">
    <source>
        <dbReference type="EMBL" id="KKL12710.1"/>
    </source>
</evidence>
<dbReference type="EMBL" id="LAZR01041150">
    <property type="protein sequence ID" value="KKL12710.1"/>
    <property type="molecule type" value="Genomic_DNA"/>
</dbReference>
<dbReference type="AlphaFoldDB" id="A0A0F9ATG0"/>
<sequence>MNNQQAKEYVEGMKKGIEKCVCVKCENFEAYENEGEAKELCINEGVCSYCEGIRDLLLTKVLGDLEIPIGEETTQLPYEIEAVLYKHTESLACGYTGIRCEENQNIGDSYTIVSQEIAQKIKGYHQTVKVKDAMKEEKK</sequence>